<dbReference type="eggNOG" id="ENOG502ZA9X">
    <property type="taxonomic scope" value="Bacteria"/>
</dbReference>
<gene>
    <name evidence="1" type="ordered locus">DP1513</name>
</gene>
<dbReference type="OrthoDB" id="5429738at2"/>
<reference evidence="2" key="1">
    <citation type="journal article" date="2004" name="Environ. Microbiol.">
        <title>The genome of Desulfotalea psychrophila, a sulfate-reducing bacterium from permanently cold Arctic sediments.</title>
        <authorList>
            <person name="Rabus R."/>
            <person name="Ruepp A."/>
            <person name="Frickey T."/>
            <person name="Rattei T."/>
            <person name="Fartmann B."/>
            <person name="Stark M."/>
            <person name="Bauer M."/>
            <person name="Zibat A."/>
            <person name="Lombardot T."/>
            <person name="Becker I."/>
            <person name="Amann J."/>
            <person name="Gellner K."/>
            <person name="Teeling H."/>
            <person name="Leuschner W.D."/>
            <person name="Gloeckner F.-O."/>
            <person name="Lupas A.N."/>
            <person name="Amann R."/>
            <person name="Klenk H.-P."/>
        </authorList>
    </citation>
    <scope>NUCLEOTIDE SEQUENCE [LARGE SCALE GENOMIC DNA]</scope>
    <source>
        <strain evidence="2">DSM 12343 / LSv54</strain>
    </source>
</reference>
<evidence type="ECO:0000313" key="1">
    <source>
        <dbReference type="EMBL" id="CAG36242.1"/>
    </source>
</evidence>
<protein>
    <submittedName>
        <fullName evidence="1">Uncharacterized protein</fullName>
    </submittedName>
</protein>
<name>Q6AN32_DESPS</name>
<dbReference type="EMBL" id="CR522870">
    <property type="protein sequence ID" value="CAG36242.1"/>
    <property type="molecule type" value="Genomic_DNA"/>
</dbReference>
<dbReference type="STRING" id="177439.DP1513"/>
<sequence length="410" mass="43319">MKITASEKGKGRIGIVGHVGVGHVHSHAGFIQDDSAGFAVAACLLRHAFPVCTTIVSVECDIDTGTIVVITEGGGTGVAGARRGITPHEATLARAAVGMDAIYSQEVAFRAFGRIYGQGVLEAPVALQTAVCLAVVDTFMRAYPETLKVCAEGMTNKVGRCLGAVLEINSVPVSVLAVINASEGGLGPDEDLEGNIMLGHKGQLMKQLGLDLLPTIIIESKAYVPDICAGEREGRFLVRANKQVDNMAVYDALARATDLLNLPASCYDDAYLRGSQSLKEATAELGKKIAELGQKLAVAETSCEKVAIVGELAILVSQDAGGVTFMSSHLHDVVGGGGMMPGSSAVLSLAVSESYIKKWKIPSCTAHDVERYIEIIEKAVHLLSLDLSRAGTQVTERRNFCEHDFRSLLD</sequence>
<dbReference type="HOGENOM" id="CLU_672178_0_0_7"/>
<evidence type="ECO:0000313" key="2">
    <source>
        <dbReference type="Proteomes" id="UP000000602"/>
    </source>
</evidence>
<dbReference type="KEGG" id="dps:DP1513"/>
<dbReference type="AlphaFoldDB" id="Q6AN32"/>
<dbReference type="Proteomes" id="UP000000602">
    <property type="component" value="Chromosome"/>
</dbReference>
<organism evidence="1 2">
    <name type="scientific">Desulfotalea psychrophila (strain LSv54 / DSM 12343)</name>
    <dbReference type="NCBI Taxonomy" id="177439"/>
    <lineage>
        <taxon>Bacteria</taxon>
        <taxon>Pseudomonadati</taxon>
        <taxon>Thermodesulfobacteriota</taxon>
        <taxon>Desulfobulbia</taxon>
        <taxon>Desulfobulbales</taxon>
        <taxon>Desulfocapsaceae</taxon>
        <taxon>Desulfotalea</taxon>
    </lineage>
</organism>
<proteinExistence type="predicted"/>
<dbReference type="RefSeq" id="WP_011188754.1">
    <property type="nucleotide sequence ID" value="NC_006138.1"/>
</dbReference>
<keyword evidence="2" id="KW-1185">Reference proteome</keyword>
<accession>Q6AN32</accession>